<dbReference type="EMBL" id="JAIWYP010000015">
    <property type="protein sequence ID" value="KAH3704482.1"/>
    <property type="molecule type" value="Genomic_DNA"/>
</dbReference>
<reference evidence="2" key="2">
    <citation type="submission" date="2020-11" db="EMBL/GenBank/DDBJ databases">
        <authorList>
            <person name="McCartney M.A."/>
            <person name="Auch B."/>
            <person name="Kono T."/>
            <person name="Mallez S."/>
            <person name="Becker A."/>
            <person name="Gohl D.M."/>
            <person name="Silverstein K.A.T."/>
            <person name="Koren S."/>
            <person name="Bechman K.B."/>
            <person name="Herman A."/>
            <person name="Abrahante J.E."/>
            <person name="Garbe J."/>
        </authorList>
    </citation>
    <scope>NUCLEOTIDE SEQUENCE</scope>
    <source>
        <strain evidence="2">Duluth1</strain>
        <tissue evidence="2">Whole animal</tissue>
    </source>
</reference>
<protein>
    <submittedName>
        <fullName evidence="2">Uncharacterized protein</fullName>
    </submittedName>
</protein>
<accession>A0A9D3YP76</accession>
<dbReference type="AlphaFoldDB" id="A0A9D3YP76"/>
<evidence type="ECO:0000313" key="2">
    <source>
        <dbReference type="EMBL" id="KAH3704482.1"/>
    </source>
</evidence>
<evidence type="ECO:0000256" key="1">
    <source>
        <dbReference type="SAM" id="MobiDB-lite"/>
    </source>
</evidence>
<organism evidence="2 3">
    <name type="scientific">Dreissena polymorpha</name>
    <name type="common">Zebra mussel</name>
    <name type="synonym">Mytilus polymorpha</name>
    <dbReference type="NCBI Taxonomy" id="45954"/>
    <lineage>
        <taxon>Eukaryota</taxon>
        <taxon>Metazoa</taxon>
        <taxon>Spiralia</taxon>
        <taxon>Lophotrochozoa</taxon>
        <taxon>Mollusca</taxon>
        <taxon>Bivalvia</taxon>
        <taxon>Autobranchia</taxon>
        <taxon>Heteroconchia</taxon>
        <taxon>Euheterodonta</taxon>
        <taxon>Imparidentia</taxon>
        <taxon>Neoheterodontei</taxon>
        <taxon>Myida</taxon>
        <taxon>Dreissenoidea</taxon>
        <taxon>Dreissenidae</taxon>
        <taxon>Dreissena</taxon>
    </lineage>
</organism>
<reference evidence="2" key="1">
    <citation type="journal article" date="2019" name="bioRxiv">
        <title>The Genome of the Zebra Mussel, Dreissena polymorpha: A Resource for Invasive Species Research.</title>
        <authorList>
            <person name="McCartney M.A."/>
            <person name="Auch B."/>
            <person name="Kono T."/>
            <person name="Mallez S."/>
            <person name="Zhang Y."/>
            <person name="Obille A."/>
            <person name="Becker A."/>
            <person name="Abrahante J.E."/>
            <person name="Garbe J."/>
            <person name="Badalamenti J.P."/>
            <person name="Herman A."/>
            <person name="Mangelson H."/>
            <person name="Liachko I."/>
            <person name="Sullivan S."/>
            <person name="Sone E.D."/>
            <person name="Koren S."/>
            <person name="Silverstein K.A.T."/>
            <person name="Beckman K.B."/>
            <person name="Gohl D.M."/>
        </authorList>
    </citation>
    <scope>NUCLEOTIDE SEQUENCE</scope>
    <source>
        <strain evidence="2">Duluth1</strain>
        <tissue evidence="2">Whole animal</tissue>
    </source>
</reference>
<sequence length="67" mass="7433">METQFQLEKPRGAGELIYADLDKEALTAKPIDSKPAGTPERPRTPTEYVGIDFARTVALQDANKQDE</sequence>
<evidence type="ECO:0000313" key="3">
    <source>
        <dbReference type="Proteomes" id="UP000828390"/>
    </source>
</evidence>
<feature type="region of interest" description="Disordered" evidence="1">
    <location>
        <begin position="28"/>
        <end position="48"/>
    </location>
</feature>
<name>A0A9D3YP76_DREPO</name>
<keyword evidence="3" id="KW-1185">Reference proteome</keyword>
<gene>
    <name evidence="2" type="ORF">DPMN_079538</name>
</gene>
<proteinExistence type="predicted"/>
<comment type="caution">
    <text evidence="2">The sequence shown here is derived from an EMBL/GenBank/DDBJ whole genome shotgun (WGS) entry which is preliminary data.</text>
</comment>
<dbReference type="Proteomes" id="UP000828390">
    <property type="component" value="Unassembled WGS sequence"/>
</dbReference>